<gene>
    <name evidence="1" type="ORF">BFC17_19220</name>
</gene>
<name>A0A1E8FCR1_9ALTE</name>
<dbReference type="PROSITE" id="PS51257">
    <property type="entry name" value="PROKAR_LIPOPROTEIN"/>
    <property type="match status" value="1"/>
</dbReference>
<dbReference type="EMBL" id="MJIC01000014">
    <property type="protein sequence ID" value="OFI33710.1"/>
    <property type="molecule type" value="Genomic_DNA"/>
</dbReference>
<dbReference type="Proteomes" id="UP000176037">
    <property type="component" value="Unassembled WGS sequence"/>
</dbReference>
<reference evidence="1 2" key="1">
    <citation type="submission" date="2016-09" db="EMBL/GenBank/DDBJ databases">
        <title>Alteromonas lipolytica, a new species isolated from sea water.</title>
        <authorList>
            <person name="Wu Y.-H."/>
            <person name="Cheng H."/>
            <person name="Xu X.-W."/>
        </authorList>
    </citation>
    <scope>NUCLEOTIDE SEQUENCE [LARGE SCALE GENOMIC DNA]</scope>
    <source>
        <strain evidence="1 2">JW12</strain>
    </source>
</reference>
<dbReference type="RefSeq" id="WP_070176638.1">
    <property type="nucleotide sequence ID" value="NZ_BMJR01000003.1"/>
</dbReference>
<dbReference type="STRING" id="1856405.BFC17_19220"/>
<organism evidence="1 2">
    <name type="scientific">Alteromonas lipolytica</name>
    <dbReference type="NCBI Taxonomy" id="1856405"/>
    <lineage>
        <taxon>Bacteria</taxon>
        <taxon>Pseudomonadati</taxon>
        <taxon>Pseudomonadota</taxon>
        <taxon>Gammaproteobacteria</taxon>
        <taxon>Alteromonadales</taxon>
        <taxon>Alteromonadaceae</taxon>
        <taxon>Alteromonas/Salinimonas group</taxon>
        <taxon>Alteromonas</taxon>
    </lineage>
</organism>
<evidence type="ECO:0000313" key="1">
    <source>
        <dbReference type="EMBL" id="OFI33710.1"/>
    </source>
</evidence>
<dbReference type="AlphaFoldDB" id="A0A1E8FCR1"/>
<accession>A0A1E8FCR1</accession>
<sequence length="674" mass="74110">MKFPLKLLSLSIISTLSLSGCLEVDDDGNKEVAESLRQQNQILTEQNQLLSQQEEEQHSVTISGVIIDTNQDEAVADGSAIITVLQGETVLTDGIETSDGLFTIEDLPTQSDLTVYVTFADGSFVNRAFFITTPSAEGEAYFDLGTMAVSKPVEVTFSVLNNDTGDAISGLEFVAHSYYGNRFSTAANYAHVSSFDDTTQTYSITLPRDFGLSLRAIADLDNDGEPDFDIADGTGNAYFNNEVLYVSSPQELEGTALRLVQLADLVPEEKTIRITLVNEDGELIPDAAFTIFENNQQPAYDDSSEQYSVDTPFDGHLSLTMPGFTSGETYYRTGSVSINRSTDSITGQTWLRVSTNGFSSNSYYEVADNAELSLVLVAQSIDPTVDIDIETVASFLSQDDFSYTVYYSSPVQVDEANVSLTYESVEIIVGNESDTDAVPAGYTRVRTTEAEVALSLTTGLNNTQLILTPDSALPANTEHQYTIGMLTDVSSGQQFELYEDEISFTTPVSATAVFDINDIIADNENYYTNGSLIVSENSAGVSSEQYEYRDSVYFYLPTSIETLNYLILNLVSYTDDGYEYQENRTIEVVMDGDVNYSRYVGLNIASNEILDANYTNYRFIRGATLDTGDLVYRVSSSFYLGDNKPESVNTVRFNYEYQTNEGVTASGVMELPVR</sequence>
<protein>
    <submittedName>
        <fullName evidence="1">Uncharacterized protein</fullName>
    </submittedName>
</protein>
<keyword evidence="2" id="KW-1185">Reference proteome</keyword>
<evidence type="ECO:0000313" key="2">
    <source>
        <dbReference type="Proteomes" id="UP000176037"/>
    </source>
</evidence>
<dbReference type="OrthoDB" id="6329128at2"/>
<comment type="caution">
    <text evidence="1">The sequence shown here is derived from an EMBL/GenBank/DDBJ whole genome shotgun (WGS) entry which is preliminary data.</text>
</comment>
<proteinExistence type="predicted"/>